<keyword evidence="2" id="KW-1185">Reference proteome</keyword>
<dbReference type="AlphaFoldDB" id="A0A9N9FTX1"/>
<dbReference type="Gene3D" id="1.10.150.50">
    <property type="entry name" value="Transcription Factor, Ets-1"/>
    <property type="match status" value="1"/>
</dbReference>
<comment type="caution">
    <text evidence="1">The sequence shown here is derived from an EMBL/GenBank/DDBJ whole genome shotgun (WGS) entry which is preliminary data.</text>
</comment>
<evidence type="ECO:0000313" key="2">
    <source>
        <dbReference type="Proteomes" id="UP000789739"/>
    </source>
</evidence>
<gene>
    <name evidence="1" type="ORF">PBRASI_LOCUS5340</name>
</gene>
<dbReference type="OrthoDB" id="2156052at2759"/>
<protein>
    <submittedName>
        <fullName evidence="1">6611_t:CDS:1</fullName>
    </submittedName>
</protein>
<name>A0A9N9FTX1_9GLOM</name>
<evidence type="ECO:0000313" key="1">
    <source>
        <dbReference type="EMBL" id="CAG8556011.1"/>
    </source>
</evidence>
<organism evidence="1 2">
    <name type="scientific">Paraglomus brasilianum</name>
    <dbReference type="NCBI Taxonomy" id="144538"/>
    <lineage>
        <taxon>Eukaryota</taxon>
        <taxon>Fungi</taxon>
        <taxon>Fungi incertae sedis</taxon>
        <taxon>Mucoromycota</taxon>
        <taxon>Glomeromycotina</taxon>
        <taxon>Glomeromycetes</taxon>
        <taxon>Paraglomerales</taxon>
        <taxon>Paraglomeraceae</taxon>
        <taxon>Paraglomus</taxon>
    </lineage>
</organism>
<reference evidence="1" key="1">
    <citation type="submission" date="2021-06" db="EMBL/GenBank/DDBJ databases">
        <authorList>
            <person name="Kallberg Y."/>
            <person name="Tangrot J."/>
            <person name="Rosling A."/>
        </authorList>
    </citation>
    <scope>NUCLEOTIDE SEQUENCE</scope>
    <source>
        <strain evidence="1">BR232B</strain>
    </source>
</reference>
<dbReference type="EMBL" id="CAJVPI010000613">
    <property type="protein sequence ID" value="CAG8556011.1"/>
    <property type="molecule type" value="Genomic_DNA"/>
</dbReference>
<dbReference type="Proteomes" id="UP000789739">
    <property type="component" value="Unassembled WGS sequence"/>
</dbReference>
<proteinExistence type="predicted"/>
<sequence length="144" mass="16947">MSTSTTTDPSVEDVEGYNTEILIAYLQNQRILNLTGQHINVLRENEVAGYDFLRLKQEDLERYGLKNQDRQKEYQTLPFRCVTLKTTTKVNGDPLTDVLLLLWDDFLKEVNQFHFNQQLRFKRLQFSKDRVMTNEEDALLSLQS</sequence>
<accession>A0A9N9FTX1</accession>
<dbReference type="InterPro" id="IPR013761">
    <property type="entry name" value="SAM/pointed_sf"/>
</dbReference>